<dbReference type="PROSITE" id="PS00518">
    <property type="entry name" value="ZF_RING_1"/>
    <property type="match status" value="1"/>
</dbReference>
<evidence type="ECO:0000259" key="7">
    <source>
        <dbReference type="PROSITE" id="PS50089"/>
    </source>
</evidence>
<keyword evidence="5" id="KW-0175">Coiled coil</keyword>
<dbReference type="InterPro" id="IPR017907">
    <property type="entry name" value="Znf_RING_CS"/>
</dbReference>
<accession>Q0GY74</accession>
<dbReference type="InterPro" id="IPR001841">
    <property type="entry name" value="Znf_RING"/>
</dbReference>
<evidence type="ECO:0000256" key="5">
    <source>
        <dbReference type="SAM" id="Coils"/>
    </source>
</evidence>
<feature type="domain" description="RING-type" evidence="7">
    <location>
        <begin position="183"/>
        <end position="227"/>
    </location>
</feature>
<keyword evidence="3" id="KW-0862">Zinc</keyword>
<evidence type="ECO:0000256" key="6">
    <source>
        <dbReference type="SAM" id="MobiDB-lite"/>
    </source>
</evidence>
<dbReference type="GO" id="GO:0008270">
    <property type="term" value="F:zinc ion binding"/>
    <property type="evidence" value="ECO:0007669"/>
    <property type="project" value="UniProtKB-KW"/>
</dbReference>
<evidence type="ECO:0000256" key="2">
    <source>
        <dbReference type="ARBA" id="ARBA00022771"/>
    </source>
</evidence>
<evidence type="ECO:0000256" key="4">
    <source>
        <dbReference type="PROSITE-ProRule" id="PRU00175"/>
    </source>
</evidence>
<dbReference type="Gene3D" id="3.30.40.10">
    <property type="entry name" value="Zinc/RING finger domain, C3HC4 (zinc finger)"/>
    <property type="match status" value="1"/>
</dbReference>
<dbReference type="SUPFAM" id="SSF57850">
    <property type="entry name" value="RING/U-box"/>
    <property type="match status" value="1"/>
</dbReference>
<protein>
    <submittedName>
        <fullName evidence="8">Immediate-early transcriptional regulatory protein-2</fullName>
    </submittedName>
</protein>
<dbReference type="EMBL" id="DQ457003">
    <property type="protein sequence ID" value="ABE68534.1"/>
    <property type="molecule type" value="Genomic_DNA"/>
</dbReference>
<dbReference type="PROSITE" id="PS50089">
    <property type="entry name" value="ZF_RING_2"/>
    <property type="match status" value="1"/>
</dbReference>
<feature type="region of interest" description="Disordered" evidence="6">
    <location>
        <begin position="92"/>
        <end position="119"/>
    </location>
</feature>
<feature type="region of interest" description="Disordered" evidence="6">
    <location>
        <begin position="57"/>
        <end position="76"/>
    </location>
</feature>
<sequence length="388" mass="43672">MSRQLNASSGSASSNRRNNLSLRRRIDFSASPSTAADGSRAVFRYRRPSEAAQRYWEANRNNSNSGNSSSSVGNVGEVDNDIVDIVDLVSASQETSAERSLPTRANSPDLFSDDDLPSTQLIPSASLQSTQLIPSASLQSTQLSTNNNEDDNDDLPLAQFTPVDEMEEANEEAEEEIEHELTCNICFTTYKDIKNISSSFVTTSRCNHAVCFKCYIRIYTDKLEYTCFCSVTTANCRMYSKSGYVEFMPAVVKRDRRVMASHWENLLNNNTVNNDSNDENVVAKLQQELAELRAKNSLNEHKMTMLQGEHTLLQQQHIVTQTELTKAKSDLEICVNKSKDQQVLINNMQMQLSNQVSESQAQFLKFKQNYTMLTNKLCKLISENKTNE</sequence>
<dbReference type="InterPro" id="IPR013083">
    <property type="entry name" value="Znf_RING/FYVE/PHD"/>
</dbReference>
<feature type="compositionally biased region" description="Low complexity" evidence="6">
    <location>
        <begin position="61"/>
        <end position="76"/>
    </location>
</feature>
<keyword evidence="1" id="KW-0479">Metal-binding</keyword>
<feature type="compositionally biased region" description="Low complexity" evidence="6">
    <location>
        <begin position="1"/>
        <end position="21"/>
    </location>
</feature>
<dbReference type="Proteomes" id="UP000240726">
    <property type="component" value="Segment"/>
</dbReference>
<evidence type="ECO:0000256" key="1">
    <source>
        <dbReference type="ARBA" id="ARBA00022723"/>
    </source>
</evidence>
<feature type="coiled-coil region" evidence="5">
    <location>
        <begin position="275"/>
        <end position="302"/>
    </location>
</feature>
<organism evidence="8 9">
    <name type="scientific">Plutella xylostella multiple nucleopolyhedrovirus</name>
    <dbReference type="NCBI Taxonomy" id="379891"/>
    <lineage>
        <taxon>Viruses</taxon>
        <taxon>Viruses incertae sedis</taxon>
        <taxon>Naldaviricetes</taxon>
        <taxon>Lefavirales</taxon>
        <taxon>Baculoviridae</taxon>
        <taxon>Alphabaculovirus</taxon>
        <taxon>Alphabaculovirus aucalifornicae</taxon>
    </lineage>
</organism>
<keyword evidence="2 4" id="KW-0863">Zinc-finger</keyword>
<proteinExistence type="predicted"/>
<feature type="region of interest" description="Disordered" evidence="6">
    <location>
        <begin position="1"/>
        <end position="26"/>
    </location>
</feature>
<evidence type="ECO:0000313" key="8">
    <source>
        <dbReference type="EMBL" id="ABE68534.1"/>
    </source>
</evidence>
<evidence type="ECO:0000256" key="3">
    <source>
        <dbReference type="ARBA" id="ARBA00022833"/>
    </source>
</evidence>
<name>Q0GY74_9ABAC</name>
<evidence type="ECO:0000313" key="9">
    <source>
        <dbReference type="Proteomes" id="UP000240726"/>
    </source>
</evidence>
<reference evidence="8 9" key="1">
    <citation type="journal article" date="2007" name="Virus Genes">
        <title>Genomic sequence analysis of a nucleopolyhedrovirus isolated from the diamondback moth, Plutella xylostella.</title>
        <authorList>
            <person name="Harrison R.L."/>
            <person name="Lynn D.E."/>
        </authorList>
    </citation>
    <scope>NUCLEOTIDE SEQUENCE [LARGE SCALE GENOMIC DNA]</scope>
    <source>
        <strain evidence="8">CL3</strain>
    </source>
</reference>